<dbReference type="PANTHER" id="PTHR34857">
    <property type="entry name" value="SLL0384 PROTEIN"/>
    <property type="match status" value="1"/>
</dbReference>
<feature type="transmembrane region" description="Helical" evidence="6">
    <location>
        <begin position="67"/>
        <end position="87"/>
    </location>
</feature>
<accession>A0A7C4UCH4</accession>
<dbReference type="InterPro" id="IPR012809">
    <property type="entry name" value="ECF_CbiQ"/>
</dbReference>
<dbReference type="GO" id="GO:0006824">
    <property type="term" value="P:cobalt ion transport"/>
    <property type="evidence" value="ECO:0007669"/>
    <property type="project" value="InterPro"/>
</dbReference>
<gene>
    <name evidence="7" type="primary">cbiQ</name>
    <name evidence="7" type="ORF">ENV67_03620</name>
</gene>
<dbReference type="GO" id="GO:0043190">
    <property type="term" value="C:ATP-binding cassette (ABC) transporter complex"/>
    <property type="evidence" value="ECO:0007669"/>
    <property type="project" value="InterPro"/>
</dbReference>
<evidence type="ECO:0000313" key="7">
    <source>
        <dbReference type="EMBL" id="HGW91612.1"/>
    </source>
</evidence>
<feature type="transmembrane region" description="Helical" evidence="6">
    <location>
        <begin position="170"/>
        <end position="188"/>
    </location>
</feature>
<organism evidence="7">
    <name type="scientific">candidate division WOR-3 bacterium</name>
    <dbReference type="NCBI Taxonomy" id="2052148"/>
    <lineage>
        <taxon>Bacteria</taxon>
        <taxon>Bacteria division WOR-3</taxon>
    </lineage>
</organism>
<evidence type="ECO:0000256" key="3">
    <source>
        <dbReference type="ARBA" id="ARBA00022692"/>
    </source>
</evidence>
<reference evidence="7" key="1">
    <citation type="journal article" date="2020" name="mSystems">
        <title>Genome- and Community-Level Interaction Insights into Carbon Utilization and Element Cycling Functions of Hydrothermarchaeota in Hydrothermal Sediment.</title>
        <authorList>
            <person name="Zhou Z."/>
            <person name="Liu Y."/>
            <person name="Xu W."/>
            <person name="Pan J."/>
            <person name="Luo Z.H."/>
            <person name="Li M."/>
        </authorList>
    </citation>
    <scope>NUCLEOTIDE SEQUENCE [LARGE SCALE GENOMIC DNA]</scope>
    <source>
        <strain evidence="7">SpSt-780</strain>
    </source>
</reference>
<comment type="subcellular location">
    <subcellularLocation>
        <location evidence="1">Cell membrane</location>
        <topology evidence="1">Multi-pass membrane protein</topology>
    </subcellularLocation>
</comment>
<keyword evidence="4 6" id="KW-1133">Transmembrane helix</keyword>
<proteinExistence type="predicted"/>
<evidence type="ECO:0000256" key="2">
    <source>
        <dbReference type="ARBA" id="ARBA00022475"/>
    </source>
</evidence>
<comment type="caution">
    <text evidence="7">The sequence shown here is derived from an EMBL/GenBank/DDBJ whole genome shotgun (WGS) entry which is preliminary data.</text>
</comment>
<dbReference type="Pfam" id="PF02361">
    <property type="entry name" value="CbiQ"/>
    <property type="match status" value="1"/>
</dbReference>
<feature type="transmembrane region" description="Helical" evidence="6">
    <location>
        <begin position="21"/>
        <end position="37"/>
    </location>
</feature>
<keyword evidence="5 6" id="KW-0472">Membrane</keyword>
<dbReference type="EMBL" id="DTHG01000042">
    <property type="protein sequence ID" value="HGW91612.1"/>
    <property type="molecule type" value="Genomic_DNA"/>
</dbReference>
<evidence type="ECO:0000256" key="4">
    <source>
        <dbReference type="ARBA" id="ARBA00022989"/>
    </source>
</evidence>
<dbReference type="PANTHER" id="PTHR34857:SF2">
    <property type="entry name" value="SLL0384 PROTEIN"/>
    <property type="match status" value="1"/>
</dbReference>
<name>A0A7C4UCH4_UNCW3</name>
<dbReference type="AlphaFoldDB" id="A0A7C4UCH4"/>
<dbReference type="CDD" id="cd16914">
    <property type="entry name" value="EcfT"/>
    <property type="match status" value="1"/>
</dbReference>
<dbReference type="InterPro" id="IPR003339">
    <property type="entry name" value="ABC/ECF_trnsptr_transmembrane"/>
</dbReference>
<keyword evidence="3 6" id="KW-0812">Transmembrane</keyword>
<sequence length="241" mass="28566">MRHSFIDKYSDRKSFIHSLDPRTKLICFIFFIVVVITTPSNSFLNFAIYFSLVFLLILISKVPLSYVFGRGTILISFLLIILLTNIFLGKKGLILLTNIFIKSFISILLLVEISSTTNFTILLKGLQKMKTPDIFIQILSFMYRYLFVIIDEMERLRLGWDTRYFGKRFFLQIKTFANIIGILFIRSYERGERIYTSMLSRGFDGEIRNLNEIKFSFRDYLFFIIFIPLCIILRLWKIRLL</sequence>
<evidence type="ECO:0000256" key="5">
    <source>
        <dbReference type="ARBA" id="ARBA00023136"/>
    </source>
</evidence>
<dbReference type="InterPro" id="IPR051611">
    <property type="entry name" value="ECF_transporter_component"/>
</dbReference>
<feature type="transmembrane region" description="Helical" evidence="6">
    <location>
        <begin position="217"/>
        <end position="236"/>
    </location>
</feature>
<protein>
    <submittedName>
        <fullName evidence="7">Cobalt ECF transporter T component CbiQ</fullName>
    </submittedName>
</protein>
<feature type="transmembrane region" description="Helical" evidence="6">
    <location>
        <begin position="93"/>
        <end position="113"/>
    </location>
</feature>
<evidence type="ECO:0000256" key="1">
    <source>
        <dbReference type="ARBA" id="ARBA00004651"/>
    </source>
</evidence>
<dbReference type="NCBIfam" id="TIGR02454">
    <property type="entry name" value="ECF_T_CbiQ"/>
    <property type="match status" value="1"/>
</dbReference>
<keyword evidence="2" id="KW-1003">Cell membrane</keyword>
<evidence type="ECO:0000256" key="6">
    <source>
        <dbReference type="SAM" id="Phobius"/>
    </source>
</evidence>
<feature type="transmembrane region" description="Helical" evidence="6">
    <location>
        <begin position="134"/>
        <end position="150"/>
    </location>
</feature>